<sequence length="542" mass="58052">MTDENGPPCGFLLVGGRVLDGLGGGPVRADIRLRGNRIAEIADPGALAATAGEAVVDITGKVVAPGFVDIHTHADFSLPTHPSAASMVRQGVTTLVVGNCGFSPFPVGTDERAEMLRQATAIFGRELGWHWRDLPGYAAHLAEVGTAVNVAPLVGHGAVRIAVMGYDRRDATAAELTEMCRHVEEAMSAGAFGMSSGLIYPPGTYAGRGELVELCKVVASYGGMYSTHMRNEGEQLLSALDEALDIARQSGARLQLSHHKVLGRRNWGLTEASLRRVNSEIESGVDIALDQYPYPASSTTMLALVPAWAAEGGAATLAARLSDPATRTAIRAEVLDGPTDGRPKRDFEPDTVMISSVGLDEHRHLVGRRLDEIADEYRAEPVDVMLDLLARDPAVEVVIFAIGDDDIERVMRHPRVAVASDGWTMHPDAGGTPHPRSYGTFARVLQHYVREREVLPLPEAVRRMTSLPADRLGLADRGRLLSGAVADVVVFDPELVTERATFTDPHQFASGVDHVWVGGTPVVRNGVQTGARPGVVLRREAL</sequence>
<dbReference type="SUPFAM" id="SSF51556">
    <property type="entry name" value="Metallo-dependent hydrolases"/>
    <property type="match status" value="1"/>
</dbReference>
<accession>A0ABS6HKL7</accession>
<dbReference type="InterPro" id="IPR023100">
    <property type="entry name" value="D-aminoacylase_insert_dom_sf"/>
</dbReference>
<dbReference type="Gene3D" id="3.30.1490.130">
    <property type="entry name" value="D-aminoacylase. Domain 3"/>
    <property type="match status" value="1"/>
</dbReference>
<dbReference type="CDD" id="cd01297">
    <property type="entry name" value="D-aminoacylase"/>
    <property type="match status" value="1"/>
</dbReference>
<evidence type="ECO:0000313" key="2">
    <source>
        <dbReference type="EMBL" id="MBU8821737.1"/>
    </source>
</evidence>
<gene>
    <name evidence="2" type="ORF">KL859_02485</name>
</gene>
<dbReference type="InterPro" id="IPR013108">
    <property type="entry name" value="Amidohydro_3"/>
</dbReference>
<reference evidence="2 3" key="1">
    <citation type="submission" date="2021-05" db="EMBL/GenBank/DDBJ databases">
        <title>Draft Genome Sequences of Clinical Respiratory Isolates of Mycobacterium goodii Recovered in Ireland.</title>
        <authorList>
            <person name="Flanagan P.R."/>
            <person name="Mok S."/>
            <person name="Roycroft E."/>
            <person name="Rogers T.R."/>
            <person name="Fitzgibbon M."/>
        </authorList>
    </citation>
    <scope>NUCLEOTIDE SEQUENCE [LARGE SCALE GENOMIC DNA]</scope>
    <source>
        <strain evidence="2 3">14IE55</strain>
    </source>
</reference>
<proteinExistence type="predicted"/>
<protein>
    <submittedName>
        <fullName evidence="2">D-aminoacylase</fullName>
    </submittedName>
</protein>
<dbReference type="InterPro" id="IPR050378">
    <property type="entry name" value="Metallo-dep_Hydrolases_sf"/>
</dbReference>
<dbReference type="EMBL" id="JAHBOM010000002">
    <property type="protein sequence ID" value="MBU8821737.1"/>
    <property type="molecule type" value="Genomic_DNA"/>
</dbReference>
<organism evidence="2 3">
    <name type="scientific">Mycolicibacterium goodii</name>
    <name type="common">Mycobacterium goodii</name>
    <dbReference type="NCBI Taxonomy" id="134601"/>
    <lineage>
        <taxon>Bacteria</taxon>
        <taxon>Bacillati</taxon>
        <taxon>Actinomycetota</taxon>
        <taxon>Actinomycetes</taxon>
        <taxon>Mycobacteriales</taxon>
        <taxon>Mycobacteriaceae</taxon>
        <taxon>Mycolicibacterium</taxon>
    </lineage>
</organism>
<dbReference type="Pfam" id="PF07969">
    <property type="entry name" value="Amidohydro_3"/>
    <property type="match status" value="1"/>
</dbReference>
<dbReference type="InterPro" id="IPR032466">
    <property type="entry name" value="Metal_Hydrolase"/>
</dbReference>
<keyword evidence="3" id="KW-1185">Reference proteome</keyword>
<dbReference type="Proteomes" id="UP000696413">
    <property type="component" value="Unassembled WGS sequence"/>
</dbReference>
<dbReference type="RefSeq" id="WP_168188998.1">
    <property type="nucleotide sequence ID" value="NZ_JAHBOL010000008.1"/>
</dbReference>
<dbReference type="InterPro" id="IPR011059">
    <property type="entry name" value="Metal-dep_hydrolase_composite"/>
</dbReference>
<comment type="caution">
    <text evidence="2">The sequence shown here is derived from an EMBL/GenBank/DDBJ whole genome shotgun (WGS) entry which is preliminary data.</text>
</comment>
<evidence type="ECO:0000259" key="1">
    <source>
        <dbReference type="Pfam" id="PF07969"/>
    </source>
</evidence>
<dbReference type="Gene3D" id="2.30.40.10">
    <property type="entry name" value="Urease, subunit C, domain 1"/>
    <property type="match status" value="1"/>
</dbReference>
<dbReference type="PANTHER" id="PTHR11647">
    <property type="entry name" value="HYDRANTOINASE/DIHYDROPYRIMIDINASE FAMILY MEMBER"/>
    <property type="match status" value="1"/>
</dbReference>
<name>A0ABS6HKL7_MYCGD</name>
<feature type="domain" description="Amidohydrolase 3" evidence="1">
    <location>
        <begin position="55"/>
        <end position="523"/>
    </location>
</feature>
<dbReference type="Gene3D" id="3.20.20.140">
    <property type="entry name" value="Metal-dependent hydrolases"/>
    <property type="match status" value="1"/>
</dbReference>
<dbReference type="PANTHER" id="PTHR11647:SF1">
    <property type="entry name" value="COLLAPSIN RESPONSE MEDIATOR PROTEIN"/>
    <property type="match status" value="1"/>
</dbReference>
<evidence type="ECO:0000313" key="3">
    <source>
        <dbReference type="Proteomes" id="UP000696413"/>
    </source>
</evidence>
<dbReference type="SUPFAM" id="SSF51338">
    <property type="entry name" value="Composite domain of metallo-dependent hydrolases"/>
    <property type="match status" value="1"/>
</dbReference>